<sequence>MKKKLLMVCYGGGHVTIIEPLYQQLKDKYEITILALTLAAPYLADRGVPYVTFRTFKELFEPEVVTTGESLLANLEHNDEVQYEDSLYYMGCSYYDLVASAGLEEAKSLYESKGRAAFYPESTLIKIIQSLSPDMLITTNAIRGERASLSAAKKCGVPTLCINDGLWIEGGLSGVLDIANDELADIICVLSNEVKSNLEASRKSRTARIVATGTPVFDSIKLTERRKKTNQLTLLFADCHLPKHFHLYPDIVGKPEFAFRVREKLNALAQEHDWKVIVRPHPNQVIDYSEYNNLHISGKNDSLHEQLAQSDIVLTNMSTVGLEGKAMGLGLVTLEGTVFNRYNSFYKAGLSTPVFHENELYNAIIEELERATHGISLYEGLATENISREISRYLGL</sequence>
<gene>
    <name evidence="2" type="ORF">APZ19_16025</name>
    <name evidence="1" type="ORF">D0812_16345</name>
</gene>
<reference evidence="1 3" key="2">
    <citation type="submission" date="2018-10" db="EMBL/GenBank/DDBJ databases">
        <title>Whole Genome of Vibrio owensii strain 170502, isolated from Acute Hepatopancreatic Necrosis Disease (AHPND) shrimp.</title>
        <authorList>
            <person name="Yan M."/>
            <person name="Wang X."/>
            <person name="Wang Y."/>
        </authorList>
    </citation>
    <scope>NUCLEOTIDE SEQUENCE [LARGE SCALE GENOMIC DNA]</scope>
    <source>
        <strain evidence="1 3">1700302</strain>
    </source>
</reference>
<dbReference type="EMBL" id="CP033137">
    <property type="protein sequence ID" value="AYO15893.1"/>
    <property type="molecule type" value="Genomic_DNA"/>
</dbReference>
<reference evidence="2" key="3">
    <citation type="submission" date="2019-11" db="EMBL/GenBank/DDBJ databases">
        <title>Complete genome sequence of Vibrio owensii SH-14 isolated from shrimp with acute hepatopancreatic necrosis diease.</title>
        <authorList>
            <person name="Liang X."/>
            <person name="Wang Y."/>
        </authorList>
    </citation>
    <scope>NUCLEOTIDE SEQUENCE</scope>
    <source>
        <strain evidence="2">SH14</strain>
    </source>
</reference>
<dbReference type="InterPro" id="IPR043148">
    <property type="entry name" value="TagF_C"/>
</dbReference>
<protein>
    <recommendedName>
        <fullName evidence="5">Capsule polysaccharide biosynthesis protein</fullName>
    </recommendedName>
</protein>
<dbReference type="AlphaFoldDB" id="A0AAP9GE73"/>
<reference evidence="2 4" key="1">
    <citation type="journal article" date="2015" name="Genome Announc.">
        <title>Draft Genome Sequence of Vibrio owensii Strain SH-14, Which Causes Shrimp Acute Hepatopancreatic Necrosis Disease.</title>
        <authorList>
            <person name="Liu L."/>
            <person name="Xiao J."/>
            <person name="Xia X."/>
            <person name="Pan Y."/>
            <person name="Yan S."/>
            <person name="Wang Y."/>
        </authorList>
    </citation>
    <scope>NUCLEOTIDE SEQUENCE [LARGE SCALE GENOMIC DNA]</scope>
    <source>
        <strain evidence="2 4">SH14</strain>
    </source>
</reference>
<evidence type="ECO:0000313" key="1">
    <source>
        <dbReference type="EMBL" id="AYO15893.1"/>
    </source>
</evidence>
<dbReference type="Proteomes" id="UP000272136">
    <property type="component" value="Chromosome 1"/>
</dbReference>
<evidence type="ECO:0000313" key="3">
    <source>
        <dbReference type="Proteomes" id="UP000272136"/>
    </source>
</evidence>
<accession>A0AAP9GE73</accession>
<proteinExistence type="predicted"/>
<name>A0AAP9GE73_9VIBR</name>
<dbReference type="RefSeq" id="WP_054823102.1">
    <property type="nucleotide sequence ID" value="NZ_CP033137.1"/>
</dbReference>
<dbReference type="SUPFAM" id="SSF53756">
    <property type="entry name" value="UDP-Glycosyltransferase/glycogen phosphorylase"/>
    <property type="match status" value="1"/>
</dbReference>
<evidence type="ECO:0000313" key="4">
    <source>
        <dbReference type="Proteomes" id="UP000390336"/>
    </source>
</evidence>
<evidence type="ECO:0000313" key="2">
    <source>
        <dbReference type="EMBL" id="QGH48516.1"/>
    </source>
</evidence>
<organism evidence="2 4">
    <name type="scientific">Vibrio owensii</name>
    <dbReference type="NCBI Taxonomy" id="696485"/>
    <lineage>
        <taxon>Bacteria</taxon>
        <taxon>Pseudomonadati</taxon>
        <taxon>Pseudomonadota</taxon>
        <taxon>Gammaproteobacteria</taxon>
        <taxon>Vibrionales</taxon>
        <taxon>Vibrionaceae</taxon>
        <taxon>Vibrio</taxon>
    </lineage>
</organism>
<dbReference type="EMBL" id="CP045859">
    <property type="protein sequence ID" value="QGH48516.1"/>
    <property type="molecule type" value="Genomic_DNA"/>
</dbReference>
<keyword evidence="3" id="KW-1185">Reference proteome</keyword>
<dbReference type="Gene3D" id="3.40.50.12580">
    <property type="match status" value="1"/>
</dbReference>
<evidence type="ECO:0008006" key="5">
    <source>
        <dbReference type="Google" id="ProtNLM"/>
    </source>
</evidence>
<dbReference type="Proteomes" id="UP000390336">
    <property type="component" value="Chromosome 1"/>
</dbReference>